<dbReference type="PROSITE" id="PS00178">
    <property type="entry name" value="AA_TRNA_LIGASE_I"/>
    <property type="match status" value="1"/>
</dbReference>
<keyword evidence="3 7" id="KW-0547">Nucleotide-binding</keyword>
<name>A0A316GNJ9_9RHOB</name>
<dbReference type="Proteomes" id="UP000245708">
    <property type="component" value="Unassembled WGS sequence"/>
</dbReference>
<dbReference type="Pfam" id="PF00749">
    <property type="entry name" value="tRNA-synt_1c"/>
    <property type="match status" value="2"/>
</dbReference>
<dbReference type="GO" id="GO:0006424">
    <property type="term" value="P:glutamyl-tRNA aminoacylation"/>
    <property type="evidence" value="ECO:0007669"/>
    <property type="project" value="TreeGrafter"/>
</dbReference>
<dbReference type="InterPro" id="IPR020058">
    <property type="entry name" value="Glu/Gln-tRNA-synth_Ib_cat-dom"/>
</dbReference>
<feature type="domain" description="Glutamyl/glutaminyl-tRNA synthetase class Ib catalytic" evidence="8">
    <location>
        <begin position="183"/>
        <end position="280"/>
    </location>
</feature>
<dbReference type="OrthoDB" id="9807503at2"/>
<gene>
    <name evidence="9" type="ORF">C7455_101762</name>
</gene>
<reference evidence="9 10" key="1">
    <citation type="submission" date="2018-05" db="EMBL/GenBank/DDBJ databases">
        <title>Genomic Encyclopedia of Type Strains, Phase IV (KMG-IV): sequencing the most valuable type-strain genomes for metagenomic binning, comparative biology and taxonomic classification.</title>
        <authorList>
            <person name="Goeker M."/>
        </authorList>
    </citation>
    <scope>NUCLEOTIDE SEQUENCE [LARGE SCALE GENOMIC DNA]</scope>
    <source>
        <strain evidence="9 10">DSM 16097</strain>
    </source>
</reference>
<dbReference type="PRINTS" id="PR00987">
    <property type="entry name" value="TRNASYNTHGLU"/>
</dbReference>
<dbReference type="EMBL" id="QGGW01000001">
    <property type="protein sequence ID" value="PWK62730.1"/>
    <property type="molecule type" value="Genomic_DNA"/>
</dbReference>
<keyword evidence="6 7" id="KW-0030">Aminoacyl-tRNA synthetase</keyword>
<evidence type="ECO:0000256" key="3">
    <source>
        <dbReference type="ARBA" id="ARBA00022741"/>
    </source>
</evidence>
<evidence type="ECO:0000313" key="10">
    <source>
        <dbReference type="Proteomes" id="UP000245708"/>
    </source>
</evidence>
<evidence type="ECO:0000256" key="4">
    <source>
        <dbReference type="ARBA" id="ARBA00022833"/>
    </source>
</evidence>
<dbReference type="GO" id="GO:0005524">
    <property type="term" value="F:ATP binding"/>
    <property type="evidence" value="ECO:0007669"/>
    <property type="project" value="UniProtKB-KW"/>
</dbReference>
<feature type="domain" description="Glutamyl/glutaminyl-tRNA synthetase class Ib catalytic" evidence="8">
    <location>
        <begin position="4"/>
        <end position="108"/>
    </location>
</feature>
<dbReference type="InterPro" id="IPR001412">
    <property type="entry name" value="aa-tRNA-synth_I_CS"/>
</dbReference>
<dbReference type="GO" id="GO:0005829">
    <property type="term" value="C:cytosol"/>
    <property type="evidence" value="ECO:0007669"/>
    <property type="project" value="TreeGrafter"/>
</dbReference>
<organism evidence="9 10">
    <name type="scientific">Roseicyclus mahoneyensis</name>
    <dbReference type="NCBI Taxonomy" id="164332"/>
    <lineage>
        <taxon>Bacteria</taxon>
        <taxon>Pseudomonadati</taxon>
        <taxon>Pseudomonadota</taxon>
        <taxon>Alphaproteobacteria</taxon>
        <taxon>Rhodobacterales</taxon>
        <taxon>Roseobacteraceae</taxon>
        <taxon>Roseicyclus</taxon>
    </lineage>
</organism>
<evidence type="ECO:0000313" key="9">
    <source>
        <dbReference type="EMBL" id="PWK62730.1"/>
    </source>
</evidence>
<dbReference type="InterPro" id="IPR000924">
    <property type="entry name" value="Glu/Gln-tRNA-synth"/>
</dbReference>
<evidence type="ECO:0000256" key="1">
    <source>
        <dbReference type="ARBA" id="ARBA00022598"/>
    </source>
</evidence>
<accession>A0A316GNJ9</accession>
<keyword evidence="1 7" id="KW-0436">Ligase</keyword>
<dbReference type="SUPFAM" id="SSF52374">
    <property type="entry name" value="Nucleotidylyl transferase"/>
    <property type="match status" value="1"/>
</dbReference>
<evidence type="ECO:0000256" key="7">
    <source>
        <dbReference type="RuleBase" id="RU363037"/>
    </source>
</evidence>
<dbReference type="Gene3D" id="3.40.50.620">
    <property type="entry name" value="HUPs"/>
    <property type="match status" value="1"/>
</dbReference>
<dbReference type="NCBIfam" id="NF004315">
    <property type="entry name" value="PRK05710.1-4"/>
    <property type="match status" value="1"/>
</dbReference>
<keyword evidence="10" id="KW-1185">Reference proteome</keyword>
<comment type="caution">
    <text evidence="9">The sequence shown here is derived from an EMBL/GenBank/DDBJ whole genome shotgun (WGS) entry which is preliminary data.</text>
</comment>
<keyword evidence="5 7" id="KW-0067">ATP-binding</keyword>
<evidence type="ECO:0000259" key="8">
    <source>
        <dbReference type="Pfam" id="PF00749"/>
    </source>
</evidence>
<keyword evidence="2" id="KW-0479">Metal-binding</keyword>
<dbReference type="InterPro" id="IPR014729">
    <property type="entry name" value="Rossmann-like_a/b/a_fold"/>
</dbReference>
<protein>
    <submittedName>
        <fullName evidence="9">Glutamyl-Q tRNA(Asp) synthetase</fullName>
    </submittedName>
</protein>
<dbReference type="PANTHER" id="PTHR43311">
    <property type="entry name" value="GLUTAMATE--TRNA LIGASE"/>
    <property type="match status" value="1"/>
</dbReference>
<keyword evidence="7" id="KW-0648">Protein biosynthesis</keyword>
<evidence type="ECO:0000256" key="5">
    <source>
        <dbReference type="ARBA" id="ARBA00022840"/>
    </source>
</evidence>
<evidence type="ECO:0000256" key="6">
    <source>
        <dbReference type="ARBA" id="ARBA00023146"/>
    </source>
</evidence>
<dbReference type="AlphaFoldDB" id="A0A316GNJ9"/>
<dbReference type="RefSeq" id="WP_109665560.1">
    <property type="nucleotide sequence ID" value="NZ_QGGW01000001.1"/>
</dbReference>
<dbReference type="GO" id="GO:0004818">
    <property type="term" value="F:glutamate-tRNA ligase activity"/>
    <property type="evidence" value="ECO:0007669"/>
    <property type="project" value="TreeGrafter"/>
</dbReference>
<dbReference type="InterPro" id="IPR049940">
    <property type="entry name" value="GluQ/Sye"/>
</dbReference>
<proteinExistence type="inferred from homology"/>
<dbReference type="PANTHER" id="PTHR43311:SF1">
    <property type="entry name" value="GLUTAMYL-Q TRNA(ASP) SYNTHETASE"/>
    <property type="match status" value="1"/>
</dbReference>
<evidence type="ECO:0000256" key="2">
    <source>
        <dbReference type="ARBA" id="ARBA00022723"/>
    </source>
</evidence>
<keyword evidence="4" id="KW-0862">Zinc</keyword>
<comment type="similarity">
    <text evidence="7">Belongs to the class-I aminoacyl-tRNA synthetase family.</text>
</comment>
<sequence>MTFRTRFAPSPTGPLHLGHAYSAILGHDMARAAGGEFLLRIDDLDQSRCRPEWEELIFEDLRWLGLAWDGNVRRQSEHFEHYSQTIHNLAEQGAVYPCTCSRRDIEAAASAPQEGVPAFGPDGRIYPGTCRSRAYGDRQPTDALRYDLSKTVGPPPRMPAFTETGPTHAGRHEVTAEHLLTRVGDPILARPGMAASYHFAVILDDAQSGVTHVIRGEDLFEATFVQRFLQWELGLSPPIYHHHRLIRDDTGKRLAKRDDARAIRTYRAEGATPEDIRRKIGL</sequence>